<dbReference type="InterPro" id="IPR029052">
    <property type="entry name" value="Metallo-depent_PP-like"/>
</dbReference>
<gene>
    <name evidence="3" type="ORF">ETSY1_02780</name>
</gene>
<dbReference type="PANTHER" id="PTHR30337:SF7">
    <property type="entry name" value="PHOSPHOESTERASE"/>
    <property type="match status" value="1"/>
</dbReference>
<sequence>MAPSSKRSLKFLHTADVHLDCDSYGSAEQRQAQQSMYFQCFERMIDRALAADVDLLLIAGDLFDHNRVKDDTIAFTQEQLQRFQRPVVIMPGNHDCLYSGSIYDRHDFSHACDNVQVITALDGQVIELPELDTVIWGRAMEEHEPGFHPLQHIPSRSDQHWNIAMAHGFFYDSPLGADRSSPIFAEEIRDTGWDYVALGHIHVRADRSQGDVTAYYPGAMLINWGNYEPHGNLLLVECTPEQGVVVQPETISL</sequence>
<dbReference type="Pfam" id="PF00149">
    <property type="entry name" value="Metallophos"/>
    <property type="match status" value="1"/>
</dbReference>
<protein>
    <recommendedName>
        <fullName evidence="2">Calcineurin-like phosphoesterase domain-containing protein</fullName>
    </recommendedName>
</protein>
<proteinExistence type="predicted"/>
<dbReference type="AlphaFoldDB" id="W4LY29"/>
<dbReference type="InterPro" id="IPR050535">
    <property type="entry name" value="DNA_Repair-Maintenance_Comp"/>
</dbReference>
<dbReference type="CDD" id="cd00840">
    <property type="entry name" value="MPP_Mre11_N"/>
    <property type="match status" value="1"/>
</dbReference>
<dbReference type="SUPFAM" id="SSF56300">
    <property type="entry name" value="Metallo-dependent phosphatases"/>
    <property type="match status" value="1"/>
</dbReference>
<dbReference type="Gene3D" id="3.60.21.10">
    <property type="match status" value="1"/>
</dbReference>
<reference evidence="3 4" key="1">
    <citation type="journal article" date="2014" name="Nature">
        <title>An environmental bacterial taxon with a large and distinct metabolic repertoire.</title>
        <authorList>
            <person name="Wilson M.C."/>
            <person name="Mori T."/>
            <person name="Ruckert C."/>
            <person name="Uria A.R."/>
            <person name="Helf M.J."/>
            <person name="Takada K."/>
            <person name="Gernert C."/>
            <person name="Steffens U.A."/>
            <person name="Heycke N."/>
            <person name="Schmitt S."/>
            <person name="Rinke C."/>
            <person name="Helfrich E.J."/>
            <person name="Brachmann A.O."/>
            <person name="Gurgui C."/>
            <person name="Wakimoto T."/>
            <person name="Kracht M."/>
            <person name="Crusemann M."/>
            <person name="Hentschel U."/>
            <person name="Abe I."/>
            <person name="Matsunaga S."/>
            <person name="Kalinowski J."/>
            <person name="Takeyama H."/>
            <person name="Piel J."/>
        </authorList>
    </citation>
    <scope>NUCLEOTIDE SEQUENCE [LARGE SCALE GENOMIC DNA]</scope>
    <source>
        <strain evidence="4">TSY1</strain>
    </source>
</reference>
<dbReference type="InterPro" id="IPR004843">
    <property type="entry name" value="Calcineurin-like_PHP"/>
</dbReference>
<evidence type="ECO:0000259" key="2">
    <source>
        <dbReference type="Pfam" id="PF00149"/>
    </source>
</evidence>
<accession>W4LY29</accession>
<evidence type="ECO:0000313" key="4">
    <source>
        <dbReference type="Proteomes" id="UP000019141"/>
    </source>
</evidence>
<evidence type="ECO:0000256" key="1">
    <source>
        <dbReference type="ARBA" id="ARBA00022801"/>
    </source>
</evidence>
<dbReference type="Proteomes" id="UP000019141">
    <property type="component" value="Unassembled WGS sequence"/>
</dbReference>
<keyword evidence="1" id="KW-0378">Hydrolase</keyword>
<name>W4LY29_ENTF1</name>
<evidence type="ECO:0000313" key="3">
    <source>
        <dbReference type="EMBL" id="ETX02666.1"/>
    </source>
</evidence>
<keyword evidence="4" id="KW-1185">Reference proteome</keyword>
<dbReference type="EMBL" id="AZHW01000117">
    <property type="protein sequence ID" value="ETX02666.1"/>
    <property type="molecule type" value="Genomic_DNA"/>
</dbReference>
<feature type="domain" description="Calcineurin-like phosphoesterase" evidence="2">
    <location>
        <begin position="9"/>
        <end position="203"/>
    </location>
</feature>
<comment type="caution">
    <text evidence="3">The sequence shown here is derived from an EMBL/GenBank/DDBJ whole genome shotgun (WGS) entry which is preliminary data.</text>
</comment>
<organism evidence="3 4">
    <name type="scientific">Entotheonella factor</name>
    <dbReference type="NCBI Taxonomy" id="1429438"/>
    <lineage>
        <taxon>Bacteria</taxon>
        <taxon>Pseudomonadati</taxon>
        <taxon>Nitrospinota/Tectimicrobiota group</taxon>
        <taxon>Candidatus Tectimicrobiota</taxon>
        <taxon>Candidatus Entotheonellia</taxon>
        <taxon>Candidatus Entotheonellales</taxon>
        <taxon>Candidatus Entotheonellaceae</taxon>
        <taxon>Candidatus Entotheonella</taxon>
    </lineage>
</organism>
<dbReference type="InterPro" id="IPR041796">
    <property type="entry name" value="Mre11_N"/>
</dbReference>
<dbReference type="HOGENOM" id="CLU_1097050_0_0_7"/>
<dbReference type="PANTHER" id="PTHR30337">
    <property type="entry name" value="COMPONENT OF ATP-DEPENDENT DSDNA EXONUCLEASE"/>
    <property type="match status" value="1"/>
</dbReference>
<dbReference type="GO" id="GO:0016787">
    <property type="term" value="F:hydrolase activity"/>
    <property type="evidence" value="ECO:0007669"/>
    <property type="project" value="UniProtKB-KW"/>
</dbReference>